<proteinExistence type="predicted"/>
<dbReference type="InterPro" id="IPR048037">
    <property type="entry name" value="DmmA-like_C"/>
</dbReference>
<reference evidence="2 3" key="1">
    <citation type="submission" date="2020-07" db="EMBL/GenBank/DDBJ databases">
        <title>Streptomyces isolated from Indian soil.</title>
        <authorList>
            <person name="Mandal S."/>
            <person name="Maiti P.K."/>
        </authorList>
    </citation>
    <scope>NUCLEOTIDE SEQUENCE [LARGE SCALE GENOMIC DNA]</scope>
    <source>
        <strain evidence="2 3">PSKA28</strain>
    </source>
</reference>
<dbReference type="EMBL" id="JACEHE010000049">
    <property type="protein sequence ID" value="MBA2951573.1"/>
    <property type="molecule type" value="Genomic_DNA"/>
</dbReference>
<dbReference type="RefSeq" id="WP_181662486.1">
    <property type="nucleotide sequence ID" value="NZ_JACEHE010000049.1"/>
</dbReference>
<feature type="domain" description="Dimethylamine monooxygenase subunit DmmA-like C-terminal" evidence="1">
    <location>
        <begin position="118"/>
        <end position="162"/>
    </location>
</feature>
<organism evidence="2 3">
    <name type="scientific">Streptomyces himalayensis subsp. himalayensis</name>
    <dbReference type="NCBI Taxonomy" id="2756131"/>
    <lineage>
        <taxon>Bacteria</taxon>
        <taxon>Bacillati</taxon>
        <taxon>Actinomycetota</taxon>
        <taxon>Actinomycetes</taxon>
        <taxon>Kitasatosporales</taxon>
        <taxon>Streptomycetaceae</taxon>
        <taxon>Streptomyces</taxon>
        <taxon>Streptomyces himalayensis</taxon>
    </lineage>
</organism>
<evidence type="ECO:0000313" key="2">
    <source>
        <dbReference type="EMBL" id="MBA2951573.1"/>
    </source>
</evidence>
<protein>
    <recommendedName>
        <fullName evidence="1">Dimethylamine monooxygenase subunit DmmA-like C-terminal domain-containing protein</fullName>
    </recommendedName>
</protein>
<dbReference type="NCBIfam" id="NF041259">
    <property type="entry name" value="mono_DmmA_fam"/>
    <property type="match status" value="1"/>
</dbReference>
<comment type="caution">
    <text evidence="2">The sequence shown here is derived from an EMBL/GenBank/DDBJ whole genome shotgun (WGS) entry which is preliminary data.</text>
</comment>
<sequence>MGLQHTSVPRWPTADPGVDRTGRAYAVMSFGPDAAPLAAGWGRELHALGRTVWSWHGEAATDEAVAELRRQVEYATVGWRLMLAGPQCDVLRAHAEALRGGVLEAEITVLVTDAVRTRVWCAHCGATTLADAALGEVTGCSGCGRSLYVYHHVSRRTATHLGFMADAEELQ</sequence>
<accession>A0A7W0IDC0</accession>
<gene>
    <name evidence="2" type="ORF">H1D24_38940</name>
</gene>
<evidence type="ECO:0000259" key="1">
    <source>
        <dbReference type="Pfam" id="PF22289"/>
    </source>
</evidence>
<name>A0A7W0IDC0_9ACTN</name>
<dbReference type="Proteomes" id="UP000545761">
    <property type="component" value="Unassembled WGS sequence"/>
</dbReference>
<dbReference type="AlphaFoldDB" id="A0A7W0IDC0"/>
<dbReference type="Pfam" id="PF22289">
    <property type="entry name" value="DmmA-like_C"/>
    <property type="match status" value="1"/>
</dbReference>
<evidence type="ECO:0000313" key="3">
    <source>
        <dbReference type="Proteomes" id="UP000545761"/>
    </source>
</evidence>